<keyword evidence="11" id="KW-0873">Pyrrolidone carboxylic acid</keyword>
<dbReference type="GO" id="GO:0140825">
    <property type="term" value="F:lactoperoxidase activity"/>
    <property type="evidence" value="ECO:0007669"/>
    <property type="project" value="UniProtKB-EC"/>
</dbReference>
<dbReference type="PANTHER" id="PTHR31517:SF51">
    <property type="entry name" value="PEROXIDASE 55"/>
    <property type="match status" value="1"/>
</dbReference>
<keyword evidence="8" id="KW-0560">Oxidoreductase</keyword>
<keyword evidence="12" id="KW-0376">Hydrogen peroxide</keyword>
<dbReference type="GO" id="GO:0006979">
    <property type="term" value="P:response to oxidative stress"/>
    <property type="evidence" value="ECO:0007669"/>
    <property type="project" value="InterPro"/>
</dbReference>
<keyword evidence="5" id="KW-0349">Heme</keyword>
<dbReference type="InterPro" id="IPR000823">
    <property type="entry name" value="Peroxidase_pln"/>
</dbReference>
<feature type="binding site" evidence="14">
    <location>
        <position position="104"/>
    </location>
    <ligand>
        <name>Ca(2+)</name>
        <dbReference type="ChEBI" id="CHEBI:29108"/>
        <label>2</label>
    </ligand>
</feature>
<evidence type="ECO:0000256" key="13">
    <source>
        <dbReference type="PIRSR" id="PIRSR600823-2"/>
    </source>
</evidence>
<feature type="binding site" evidence="13">
    <location>
        <position position="29"/>
    </location>
    <ligand>
        <name>substrate</name>
    </ligand>
</feature>
<dbReference type="InterPro" id="IPR019793">
    <property type="entry name" value="Peroxidases_heam-ligand_BS"/>
</dbReference>
<dbReference type="Gene3D" id="1.10.420.10">
    <property type="entry name" value="Peroxidase, domain 2"/>
    <property type="match status" value="1"/>
</dbReference>
<keyword evidence="9 14" id="KW-0408">Iron</keyword>
<keyword evidence="6 14" id="KW-0479">Metal-binding</keyword>
<name>A0A0A9CP35_ARUDO</name>
<dbReference type="PRINTS" id="PR00461">
    <property type="entry name" value="PLPEROXIDASE"/>
</dbReference>
<dbReference type="PROSITE" id="PS50873">
    <property type="entry name" value="PEROXIDASE_4"/>
    <property type="match status" value="1"/>
</dbReference>
<evidence type="ECO:0000256" key="3">
    <source>
        <dbReference type="ARBA" id="ARBA00006873"/>
    </source>
</evidence>
<proteinExistence type="inferred from homology"/>
<dbReference type="GO" id="GO:0042744">
    <property type="term" value="P:hydrogen peroxide catabolic process"/>
    <property type="evidence" value="ECO:0007669"/>
    <property type="project" value="UniProtKB-KW"/>
</dbReference>
<dbReference type="FunFam" id="1.10.420.10:FF:000001">
    <property type="entry name" value="Peroxidase"/>
    <property type="match status" value="1"/>
</dbReference>
<accession>A0A0A9CP35</accession>
<dbReference type="EMBL" id="GBRH01221702">
    <property type="protein sequence ID" value="JAD76193.1"/>
    <property type="molecule type" value="Transcribed_RNA"/>
</dbReference>
<dbReference type="PRINTS" id="PR00458">
    <property type="entry name" value="PEROXIDASE"/>
</dbReference>
<dbReference type="PANTHER" id="PTHR31517">
    <property type="match status" value="1"/>
</dbReference>
<dbReference type="Gene3D" id="1.10.520.10">
    <property type="match status" value="1"/>
</dbReference>
<dbReference type="GO" id="GO:0020037">
    <property type="term" value="F:heme binding"/>
    <property type="evidence" value="ECO:0007669"/>
    <property type="project" value="InterPro"/>
</dbReference>
<evidence type="ECO:0000256" key="4">
    <source>
        <dbReference type="ARBA" id="ARBA00022559"/>
    </source>
</evidence>
<evidence type="ECO:0000256" key="10">
    <source>
        <dbReference type="ARBA" id="ARBA00023157"/>
    </source>
</evidence>
<keyword evidence="4" id="KW-0575">Peroxidase</keyword>
<comment type="subcellular location">
    <subcellularLocation>
        <location evidence="2">Secreted</location>
    </subcellularLocation>
</comment>
<feature type="domain" description="Plant heme peroxidase family profile" evidence="16">
    <location>
        <begin position="1"/>
        <end position="182"/>
    </location>
</feature>
<dbReference type="GO" id="GO:0046872">
    <property type="term" value="F:metal ion binding"/>
    <property type="evidence" value="ECO:0007669"/>
    <property type="project" value="UniProtKB-KW"/>
</dbReference>
<comment type="catalytic activity">
    <reaction evidence="1">
        <text>2 a phenolic donor + H2O2 = 2 a phenolic radical donor + 2 H2O</text>
        <dbReference type="Rhea" id="RHEA:56136"/>
        <dbReference type="ChEBI" id="CHEBI:15377"/>
        <dbReference type="ChEBI" id="CHEBI:16240"/>
        <dbReference type="ChEBI" id="CHEBI:139520"/>
        <dbReference type="ChEBI" id="CHEBI:139521"/>
        <dbReference type="EC" id="1.11.1.7"/>
    </reaction>
</comment>
<evidence type="ECO:0000256" key="12">
    <source>
        <dbReference type="ARBA" id="ARBA00023324"/>
    </source>
</evidence>
<feature type="binding site" evidence="14">
    <location>
        <position position="101"/>
    </location>
    <ligand>
        <name>Ca(2+)</name>
        <dbReference type="ChEBI" id="CHEBI:29108"/>
        <label>2</label>
    </ligand>
</feature>
<dbReference type="GO" id="GO:0005576">
    <property type="term" value="C:extracellular region"/>
    <property type="evidence" value="ECO:0007669"/>
    <property type="project" value="UniProtKB-SubCell"/>
</dbReference>
<sequence>MAGGPTFTVPLGRLDSLAPANDSDVFSLPPPTDSVDDLLRKFNEKGLSDPADLVALSGAHTVGKARCSSFGNPTSPPKDDISRCLNGFCSTGDGNRLRDLDFLTPEVFDNMYFIDLTLDKGVMLNSDQGLASHPRTNWLVKGFADNHWWFFDQFSTSMIKMSQMKGPQGNVGEIRRNCFRPNPRANLPTAAAGEGGLAASA</sequence>
<dbReference type="InterPro" id="IPR010255">
    <property type="entry name" value="Haem_peroxidase_sf"/>
</dbReference>
<evidence type="ECO:0000256" key="6">
    <source>
        <dbReference type="ARBA" id="ARBA00022723"/>
    </source>
</evidence>
<comment type="similarity">
    <text evidence="3">Belongs to the peroxidase family. Ascorbate peroxidase subfamily.</text>
</comment>
<evidence type="ECO:0000256" key="2">
    <source>
        <dbReference type="ARBA" id="ARBA00004613"/>
    </source>
</evidence>
<evidence type="ECO:0000313" key="17">
    <source>
        <dbReference type="EMBL" id="JAD76193.1"/>
    </source>
</evidence>
<evidence type="ECO:0000256" key="14">
    <source>
        <dbReference type="PIRSR" id="PIRSR600823-3"/>
    </source>
</evidence>
<reference evidence="17" key="1">
    <citation type="submission" date="2014-09" db="EMBL/GenBank/DDBJ databases">
        <authorList>
            <person name="Magalhaes I.L.F."/>
            <person name="Oliveira U."/>
            <person name="Santos F.R."/>
            <person name="Vidigal T.H.D.A."/>
            <person name="Brescovit A.D."/>
            <person name="Santos A.J."/>
        </authorList>
    </citation>
    <scope>NUCLEOTIDE SEQUENCE</scope>
    <source>
        <tissue evidence="17">Shoot tissue taken approximately 20 cm above the soil surface</tissue>
    </source>
</reference>
<evidence type="ECO:0000256" key="11">
    <source>
        <dbReference type="ARBA" id="ARBA00023283"/>
    </source>
</evidence>
<evidence type="ECO:0000256" key="1">
    <source>
        <dbReference type="ARBA" id="ARBA00000189"/>
    </source>
</evidence>
<feature type="binding site" evidence="14">
    <location>
        <position position="61"/>
    </location>
    <ligand>
        <name>Ca(2+)</name>
        <dbReference type="ChEBI" id="CHEBI:29108"/>
        <label>2</label>
    </ligand>
</feature>
<evidence type="ECO:0000256" key="8">
    <source>
        <dbReference type="ARBA" id="ARBA00023002"/>
    </source>
</evidence>
<organism evidence="17">
    <name type="scientific">Arundo donax</name>
    <name type="common">Giant reed</name>
    <name type="synonym">Donax arundinaceus</name>
    <dbReference type="NCBI Taxonomy" id="35708"/>
    <lineage>
        <taxon>Eukaryota</taxon>
        <taxon>Viridiplantae</taxon>
        <taxon>Streptophyta</taxon>
        <taxon>Embryophyta</taxon>
        <taxon>Tracheophyta</taxon>
        <taxon>Spermatophyta</taxon>
        <taxon>Magnoliopsida</taxon>
        <taxon>Liliopsida</taxon>
        <taxon>Poales</taxon>
        <taxon>Poaceae</taxon>
        <taxon>PACMAD clade</taxon>
        <taxon>Arundinoideae</taxon>
        <taxon>Arundineae</taxon>
        <taxon>Arundo</taxon>
    </lineage>
</organism>
<evidence type="ECO:0000259" key="16">
    <source>
        <dbReference type="PROSITE" id="PS50873"/>
    </source>
</evidence>
<protein>
    <recommendedName>
        <fullName evidence="16">Plant heme peroxidase family profile domain-containing protein</fullName>
    </recommendedName>
</protein>
<evidence type="ECO:0000256" key="5">
    <source>
        <dbReference type="ARBA" id="ARBA00022617"/>
    </source>
</evidence>
<reference evidence="17" key="2">
    <citation type="journal article" date="2015" name="Data Brief">
        <title>Shoot transcriptome of the giant reed, Arundo donax.</title>
        <authorList>
            <person name="Barrero R.A."/>
            <person name="Guerrero F.D."/>
            <person name="Moolhuijzen P."/>
            <person name="Goolsby J.A."/>
            <person name="Tidwell J."/>
            <person name="Bellgard S.E."/>
            <person name="Bellgard M.I."/>
        </authorList>
    </citation>
    <scope>NUCLEOTIDE SEQUENCE</scope>
    <source>
        <tissue evidence="17">Shoot tissue taken approximately 20 cm above the soil surface</tissue>
    </source>
</reference>
<evidence type="ECO:0000256" key="9">
    <source>
        <dbReference type="ARBA" id="ARBA00023004"/>
    </source>
</evidence>
<keyword evidence="10 15" id="KW-1015">Disulfide bond</keyword>
<dbReference type="PROSITE" id="PS00435">
    <property type="entry name" value="PEROXIDASE_1"/>
    <property type="match status" value="1"/>
</dbReference>
<keyword evidence="7 14" id="KW-0106">Calcium</keyword>
<feature type="disulfide bond" evidence="15">
    <location>
        <begin position="67"/>
        <end position="89"/>
    </location>
</feature>
<dbReference type="SUPFAM" id="SSF48113">
    <property type="entry name" value="Heme-dependent peroxidases"/>
    <property type="match status" value="1"/>
</dbReference>
<comment type="cofactor">
    <cofactor evidence="14">
        <name>Ca(2+)</name>
        <dbReference type="ChEBI" id="CHEBI:29108"/>
    </cofactor>
    <text evidence="14">Binds 2 calcium ions per subunit.</text>
</comment>
<dbReference type="AlphaFoldDB" id="A0A0A9CP35"/>
<dbReference type="Pfam" id="PF00141">
    <property type="entry name" value="peroxidase"/>
    <property type="match status" value="1"/>
</dbReference>
<dbReference type="InterPro" id="IPR002016">
    <property type="entry name" value="Haem_peroxidase"/>
</dbReference>
<evidence type="ECO:0000256" key="15">
    <source>
        <dbReference type="PIRSR" id="PIRSR600823-5"/>
    </source>
</evidence>
<feature type="binding site" description="axial binding residue" evidence="14">
    <location>
        <position position="60"/>
    </location>
    <ligand>
        <name>heme b</name>
        <dbReference type="ChEBI" id="CHEBI:60344"/>
    </ligand>
    <ligandPart>
        <name>Fe</name>
        <dbReference type="ChEBI" id="CHEBI:18248"/>
    </ligandPart>
</feature>
<comment type="cofactor">
    <cofactor evidence="14">
        <name>heme b</name>
        <dbReference type="ChEBI" id="CHEBI:60344"/>
    </cofactor>
    <text evidence="14">Binds 1 heme b (iron(II)-protoporphyrin IX) group per subunit.</text>
</comment>
<feature type="binding site" evidence="14">
    <location>
        <position position="109"/>
    </location>
    <ligand>
        <name>Ca(2+)</name>
        <dbReference type="ChEBI" id="CHEBI:29108"/>
        <label>2</label>
    </ligand>
</feature>
<evidence type="ECO:0000256" key="7">
    <source>
        <dbReference type="ARBA" id="ARBA00022837"/>
    </source>
</evidence>